<reference evidence="1 2" key="1">
    <citation type="submission" date="2018-11" db="EMBL/GenBank/DDBJ databases">
        <title>Genome sequencing of Lachnoanaerobaculum orale DSM 24553T.</title>
        <authorList>
            <person name="Kook J.-K."/>
            <person name="Park S.-N."/>
            <person name="Lim Y.K."/>
        </authorList>
    </citation>
    <scope>NUCLEOTIDE SEQUENCE [LARGE SCALE GENOMIC DNA]</scope>
    <source>
        <strain evidence="1 2">DSM 24553</strain>
    </source>
</reference>
<gene>
    <name evidence="1" type="ORF">EHW90_02840</name>
</gene>
<dbReference type="InterPro" id="IPR029035">
    <property type="entry name" value="DHS-like_NAD/FAD-binding_dom"/>
</dbReference>
<protein>
    <submittedName>
        <fullName evidence="1">Uncharacterized protein</fullName>
    </submittedName>
</protein>
<evidence type="ECO:0000313" key="2">
    <source>
        <dbReference type="Proteomes" id="UP000276982"/>
    </source>
</evidence>
<name>A0A3P3Q421_9FIRM</name>
<dbReference type="Pfam" id="PF13289">
    <property type="entry name" value="SIR2_2"/>
    <property type="match status" value="1"/>
</dbReference>
<dbReference type="AlphaFoldDB" id="A0A3P3Q421"/>
<accession>A0A3P3Q421</accession>
<evidence type="ECO:0000313" key="1">
    <source>
        <dbReference type="EMBL" id="RRJ15987.1"/>
    </source>
</evidence>
<comment type="caution">
    <text evidence="1">The sequence shown here is derived from an EMBL/GenBank/DDBJ whole genome shotgun (WGS) entry which is preliminary data.</text>
</comment>
<dbReference type="Proteomes" id="UP000276982">
    <property type="component" value="Unassembled WGS sequence"/>
</dbReference>
<keyword evidence="2" id="KW-1185">Reference proteome</keyword>
<dbReference type="SUPFAM" id="SSF52467">
    <property type="entry name" value="DHS-like NAD/FAD-binding domain"/>
    <property type="match status" value="1"/>
</dbReference>
<sequence>MNKKELLFDNVDSLKRFIIYILNDRIREIEDITVDDRFNSINVKTDKIVDLLKIKDKNIGDTTIFLLFLDLKKIKNINIQLNRIEKEFENDINIVIVSASDIENLIKKIEKKYWIDFWGKDKLEELVKVNRVYYSNSLDISRLYNNKNIDEINELDFKTYRINTIENLKSVVDRKRISLVLGAGVSCSEGALSWKSLIANFESELNSRCGINISQVLNKIGDSDLISAQLYRELLTENTYYEIIFRSIYNNYKIPDKKYDTLANCIACLIKKCAIARDFRVMTYNYDNYLEQYLDYYSVIYDVMFESSNTQKGNIPIYHVHGYFPMIGYEKNSEQIKFDFSHYKGIYADSIKLTEDDYNTMYNDAYKWQIGTQLSFFRENKCLFIGCSLTDPNIRRLIRMAEKERKKHFAIIYKGDMSIIDLVIATNHFSRMGVDVIWTSSYDECKDIIKGFVNNCGYNGLIN</sequence>
<dbReference type="EMBL" id="RRCM01000001">
    <property type="protein sequence ID" value="RRJ15987.1"/>
    <property type="molecule type" value="Genomic_DNA"/>
</dbReference>
<dbReference type="RefSeq" id="WP_124951084.1">
    <property type="nucleotide sequence ID" value="NZ_RRCM01000001.1"/>
</dbReference>
<proteinExistence type="predicted"/>
<organism evidence="1 2">
    <name type="scientific">Lachnoanaerobaculum orale</name>
    <dbReference type="NCBI Taxonomy" id="979627"/>
    <lineage>
        <taxon>Bacteria</taxon>
        <taxon>Bacillati</taxon>
        <taxon>Bacillota</taxon>
        <taxon>Clostridia</taxon>
        <taxon>Lachnospirales</taxon>
        <taxon>Lachnospiraceae</taxon>
        <taxon>Lachnoanaerobaculum</taxon>
    </lineage>
</organism>